<dbReference type="EMBL" id="CAXAMN010001769">
    <property type="protein sequence ID" value="CAK8996093.1"/>
    <property type="molecule type" value="Genomic_DNA"/>
</dbReference>
<dbReference type="EMBL" id="CAXAMN010024262">
    <property type="protein sequence ID" value="CAK9085163.1"/>
    <property type="molecule type" value="Genomic_DNA"/>
</dbReference>
<evidence type="ECO:0000313" key="1">
    <source>
        <dbReference type="EMBL" id="CAK8996093.1"/>
    </source>
</evidence>
<evidence type="ECO:0000313" key="2">
    <source>
        <dbReference type="EMBL" id="CAK9085163.1"/>
    </source>
</evidence>
<keyword evidence="3" id="KW-1185">Reference proteome</keyword>
<sequence length="373" mass="40189">MMRRTRHRSSSAACSEGLPIYIHCHSNDLKMYFSGEEDWISDPEHEEGLTSFAGVSCFQTVFSLVWYIGYIAQGIDQVTLNQTCPDSAGIKGCSGGITNVVQNLAWLLVAAAQVPQYCVEGFISPNSVNCFTSMTTFTGSGVEIASDALNSENDCAYLHQSPSSSSLLAAKSLTNATGHGSSHAQERSTLPAPARARALKWWLNSQGSANPPPGYGSNSNSGVPGNRANTQAECAFQSMETMDDILTVALNTWALVKTCVGPLNNATDQELCASDLLALVGALPNVAQDIFNLLDECNLFYKIRAPCAADAADIAQCALGVCNLSTSKRCSASRQTCRLGAKKENTGRRDLEGPHRPPHRGRLRSFVNRWNPW</sequence>
<name>A0ABP0I3S9_9DINO</name>
<reference evidence="1 3" key="1">
    <citation type="submission" date="2024-02" db="EMBL/GenBank/DDBJ databases">
        <authorList>
            <person name="Chen Y."/>
            <person name="Shah S."/>
            <person name="Dougan E. K."/>
            <person name="Thang M."/>
            <person name="Chan C."/>
        </authorList>
    </citation>
    <scope>NUCLEOTIDE SEQUENCE [LARGE SCALE GENOMIC DNA]</scope>
</reference>
<dbReference type="Proteomes" id="UP001642484">
    <property type="component" value="Unassembled WGS sequence"/>
</dbReference>
<proteinExistence type="predicted"/>
<accession>A0ABP0I3S9</accession>
<gene>
    <name evidence="2" type="ORF">CCMP2556_LOCUS41367</name>
    <name evidence="1" type="ORF">CCMP2556_LOCUS4316</name>
</gene>
<evidence type="ECO:0000313" key="3">
    <source>
        <dbReference type="Proteomes" id="UP001642484"/>
    </source>
</evidence>
<organism evidence="1 3">
    <name type="scientific">Durusdinium trenchii</name>
    <dbReference type="NCBI Taxonomy" id="1381693"/>
    <lineage>
        <taxon>Eukaryota</taxon>
        <taxon>Sar</taxon>
        <taxon>Alveolata</taxon>
        <taxon>Dinophyceae</taxon>
        <taxon>Suessiales</taxon>
        <taxon>Symbiodiniaceae</taxon>
        <taxon>Durusdinium</taxon>
    </lineage>
</organism>
<comment type="caution">
    <text evidence="1">The sequence shown here is derived from an EMBL/GenBank/DDBJ whole genome shotgun (WGS) entry which is preliminary data.</text>
</comment>
<protein>
    <submittedName>
        <fullName evidence="1">Uncharacterized protein</fullName>
    </submittedName>
</protein>